<dbReference type="EMBL" id="JH815773">
    <property type="protein sequence ID" value="EKC40144.1"/>
    <property type="molecule type" value="Genomic_DNA"/>
</dbReference>
<dbReference type="AlphaFoldDB" id="K1R942"/>
<organism evidence="1">
    <name type="scientific">Magallana gigas</name>
    <name type="common">Pacific oyster</name>
    <name type="synonym">Crassostrea gigas</name>
    <dbReference type="NCBI Taxonomy" id="29159"/>
    <lineage>
        <taxon>Eukaryota</taxon>
        <taxon>Metazoa</taxon>
        <taxon>Spiralia</taxon>
        <taxon>Lophotrochozoa</taxon>
        <taxon>Mollusca</taxon>
        <taxon>Bivalvia</taxon>
        <taxon>Autobranchia</taxon>
        <taxon>Pteriomorphia</taxon>
        <taxon>Ostreida</taxon>
        <taxon>Ostreoidea</taxon>
        <taxon>Ostreidae</taxon>
        <taxon>Magallana</taxon>
    </lineage>
</organism>
<dbReference type="InParanoid" id="K1R942"/>
<dbReference type="HOGENOM" id="CLU_1116681_0_0_1"/>
<name>K1R942_MAGGI</name>
<reference evidence="1" key="1">
    <citation type="journal article" date="2012" name="Nature">
        <title>The oyster genome reveals stress adaptation and complexity of shell formation.</title>
        <authorList>
            <person name="Zhang G."/>
            <person name="Fang X."/>
            <person name="Guo X."/>
            <person name="Li L."/>
            <person name="Luo R."/>
            <person name="Xu F."/>
            <person name="Yang P."/>
            <person name="Zhang L."/>
            <person name="Wang X."/>
            <person name="Qi H."/>
            <person name="Xiong Z."/>
            <person name="Que H."/>
            <person name="Xie Y."/>
            <person name="Holland P.W."/>
            <person name="Paps J."/>
            <person name="Zhu Y."/>
            <person name="Wu F."/>
            <person name="Chen Y."/>
            <person name="Wang J."/>
            <person name="Peng C."/>
            <person name="Meng J."/>
            <person name="Yang L."/>
            <person name="Liu J."/>
            <person name="Wen B."/>
            <person name="Zhang N."/>
            <person name="Huang Z."/>
            <person name="Zhu Q."/>
            <person name="Feng Y."/>
            <person name="Mount A."/>
            <person name="Hedgecock D."/>
            <person name="Xu Z."/>
            <person name="Liu Y."/>
            <person name="Domazet-Loso T."/>
            <person name="Du Y."/>
            <person name="Sun X."/>
            <person name="Zhang S."/>
            <person name="Liu B."/>
            <person name="Cheng P."/>
            <person name="Jiang X."/>
            <person name="Li J."/>
            <person name="Fan D."/>
            <person name="Wang W."/>
            <person name="Fu W."/>
            <person name="Wang T."/>
            <person name="Wang B."/>
            <person name="Zhang J."/>
            <person name="Peng Z."/>
            <person name="Li Y."/>
            <person name="Li N."/>
            <person name="Wang J."/>
            <person name="Chen M."/>
            <person name="He Y."/>
            <person name="Tan F."/>
            <person name="Song X."/>
            <person name="Zheng Q."/>
            <person name="Huang R."/>
            <person name="Yang H."/>
            <person name="Du X."/>
            <person name="Chen L."/>
            <person name="Yang M."/>
            <person name="Gaffney P.M."/>
            <person name="Wang S."/>
            <person name="Luo L."/>
            <person name="She Z."/>
            <person name="Ming Y."/>
            <person name="Huang W."/>
            <person name="Zhang S."/>
            <person name="Huang B."/>
            <person name="Zhang Y."/>
            <person name="Qu T."/>
            <person name="Ni P."/>
            <person name="Miao G."/>
            <person name="Wang J."/>
            <person name="Wang Q."/>
            <person name="Steinberg C.E."/>
            <person name="Wang H."/>
            <person name="Li N."/>
            <person name="Qian L."/>
            <person name="Zhang G."/>
            <person name="Li Y."/>
            <person name="Yang H."/>
            <person name="Liu X."/>
            <person name="Wang J."/>
            <person name="Yin Y."/>
            <person name="Wang J."/>
        </authorList>
    </citation>
    <scope>NUCLEOTIDE SEQUENCE [LARGE SCALE GENOMIC DNA]</scope>
    <source>
        <strain evidence="1">05x7-T-G4-1.051#20</strain>
    </source>
</reference>
<proteinExistence type="predicted"/>
<gene>
    <name evidence="1" type="ORF">CGI_10006227</name>
</gene>
<protein>
    <submittedName>
        <fullName evidence="1">Uncharacterized protein</fullName>
    </submittedName>
</protein>
<evidence type="ECO:0000313" key="1">
    <source>
        <dbReference type="EMBL" id="EKC40144.1"/>
    </source>
</evidence>
<sequence>MYTPSETLSSASLSICACSCGDSCKCFSFNSQTKMCRLHRSCDCQIMTVSDTGWRFYNNPTMRPKEHCNASDSPSCKNRRSVIGRMSLQEIDKPEGINQSINTEVQVPASRHNNETDKEKDTPSSMIETKKADKTNLQTNINNQNSIKSYASALTTIEKSEARRESENTERSDWLSRKYPNKDTKSAFTGYTFVRGKRRTQRIVLANIKARGSSFEDVKTEIIKWCEDRGVNVSGIFLLVHRQGNFPLL</sequence>
<accession>K1R942</accession>